<keyword evidence="3" id="KW-1185">Reference proteome</keyword>
<protein>
    <submittedName>
        <fullName evidence="2">Uncharacterized protein</fullName>
    </submittedName>
</protein>
<comment type="caution">
    <text evidence="2">The sequence shown here is derived from an EMBL/GenBank/DDBJ whole genome shotgun (WGS) entry which is preliminary data.</text>
</comment>
<evidence type="ECO:0000313" key="3">
    <source>
        <dbReference type="Proteomes" id="UP000234789"/>
    </source>
</evidence>
<dbReference type="EMBL" id="NFEZ01000004">
    <property type="protein sequence ID" value="PLT45439.1"/>
    <property type="molecule type" value="Genomic_DNA"/>
</dbReference>
<name>A0A2N5N570_9BACL</name>
<dbReference type="AlphaFoldDB" id="A0A2N5N570"/>
<evidence type="ECO:0000256" key="1">
    <source>
        <dbReference type="SAM" id="MobiDB-lite"/>
    </source>
</evidence>
<feature type="region of interest" description="Disordered" evidence="1">
    <location>
        <begin position="23"/>
        <end position="47"/>
    </location>
</feature>
<accession>A0A2N5N570</accession>
<dbReference type="Proteomes" id="UP000234789">
    <property type="component" value="Unassembled WGS sequence"/>
</dbReference>
<reference evidence="2 3" key="1">
    <citation type="submission" date="2017-05" db="EMBL/GenBank/DDBJ databases">
        <title>Functional genome analysis of Paenibacillus pasadenensis strain R16: insights on endophytic life style and antifungal activity.</title>
        <authorList>
            <person name="Passera A."/>
            <person name="Marcolungo L."/>
            <person name="Casati P."/>
            <person name="Brasca M."/>
            <person name="Quaglino F."/>
            <person name="Delledonne M."/>
        </authorList>
    </citation>
    <scope>NUCLEOTIDE SEQUENCE [LARGE SCALE GENOMIC DNA]</scope>
    <source>
        <strain evidence="2 3">R16</strain>
    </source>
</reference>
<evidence type="ECO:0000313" key="2">
    <source>
        <dbReference type="EMBL" id="PLT45439.1"/>
    </source>
</evidence>
<gene>
    <name evidence="2" type="ORF">B8V81_3870</name>
</gene>
<organism evidence="2 3">
    <name type="scientific">Paenibacillus pasadenensis</name>
    <dbReference type="NCBI Taxonomy" id="217090"/>
    <lineage>
        <taxon>Bacteria</taxon>
        <taxon>Bacillati</taxon>
        <taxon>Bacillota</taxon>
        <taxon>Bacilli</taxon>
        <taxon>Bacillales</taxon>
        <taxon>Paenibacillaceae</taxon>
        <taxon>Paenibacillus</taxon>
    </lineage>
</organism>
<proteinExistence type="predicted"/>
<sequence length="47" mass="5069">MHIAKCNHIHTVQLADAFGMNPPVLSAADESGSKSSHRLSLPFSEHV</sequence>